<protein>
    <submittedName>
        <fullName evidence="2">Uncharacterized protein</fullName>
    </submittedName>
</protein>
<keyword evidence="3" id="KW-1185">Reference proteome</keyword>
<dbReference type="KEGG" id="wma:WM2015_2381"/>
<reference evidence="2 3" key="1">
    <citation type="submission" date="2015-07" db="EMBL/GenBank/DDBJ databases">
        <authorList>
            <person name="Noorani M."/>
        </authorList>
    </citation>
    <scope>NUCLEOTIDE SEQUENCE [LARGE SCALE GENOMIC DNA]</scope>
    <source>
        <strain evidence="2 3">KCTC 42284</strain>
    </source>
</reference>
<evidence type="ECO:0000256" key="1">
    <source>
        <dbReference type="SAM" id="MobiDB-lite"/>
    </source>
</evidence>
<accession>A0A0K0XYI3</accession>
<dbReference type="EMBL" id="CP012154">
    <property type="protein sequence ID" value="AKS42743.1"/>
    <property type="molecule type" value="Genomic_DNA"/>
</dbReference>
<proteinExistence type="predicted"/>
<dbReference type="Proteomes" id="UP000066624">
    <property type="component" value="Chromosome"/>
</dbReference>
<organism evidence="2 3">
    <name type="scientific">Wenzhouxiangella marina</name>
    <dbReference type="NCBI Taxonomy" id="1579979"/>
    <lineage>
        <taxon>Bacteria</taxon>
        <taxon>Pseudomonadati</taxon>
        <taxon>Pseudomonadota</taxon>
        <taxon>Gammaproteobacteria</taxon>
        <taxon>Chromatiales</taxon>
        <taxon>Wenzhouxiangellaceae</taxon>
        <taxon>Wenzhouxiangella</taxon>
    </lineage>
</organism>
<sequence>MVDCYQERFIGRSGILHEPEENRFDKGWEQIFMNTENKQSSEAEAPLPYEKPEFKRHRLDIITLGGTPGSGDSGAPGAEENAGSGVGHEEEGWDDNGGKDW</sequence>
<evidence type="ECO:0000313" key="2">
    <source>
        <dbReference type="EMBL" id="AKS42743.1"/>
    </source>
</evidence>
<gene>
    <name evidence="2" type="ORF">WM2015_2381</name>
</gene>
<name>A0A0K0XYI3_9GAMM</name>
<evidence type="ECO:0000313" key="3">
    <source>
        <dbReference type="Proteomes" id="UP000066624"/>
    </source>
</evidence>
<feature type="region of interest" description="Disordered" evidence="1">
    <location>
        <begin position="62"/>
        <end position="101"/>
    </location>
</feature>
<dbReference type="AlphaFoldDB" id="A0A0K0XYI3"/>
<dbReference type="STRING" id="1579979.WM2015_2381"/>